<dbReference type="SMART" id="SM00105">
    <property type="entry name" value="ArfGap"/>
    <property type="match status" value="1"/>
</dbReference>
<feature type="domain" description="Arf-GAP" evidence="6">
    <location>
        <begin position="21"/>
        <end position="104"/>
    </location>
</feature>
<keyword evidence="4" id="KW-0862">Zinc</keyword>
<evidence type="ECO:0000256" key="1">
    <source>
        <dbReference type="ARBA" id="ARBA00022468"/>
    </source>
</evidence>
<dbReference type="PANTHER" id="PTHR45686:SF4">
    <property type="entry name" value="ADP-RIBOSYLATION FACTOR GTPASE ACTIVATING PROTEIN 3, ISOFORM H"/>
    <property type="match status" value="1"/>
</dbReference>
<dbReference type="Pfam" id="PF01412">
    <property type="entry name" value="ArfGap"/>
    <property type="match status" value="1"/>
</dbReference>
<dbReference type="GeneID" id="15807773"/>
<keyword evidence="3 5" id="KW-0863">Zinc-finger</keyword>
<evidence type="ECO:0000256" key="3">
    <source>
        <dbReference type="ARBA" id="ARBA00022771"/>
    </source>
</evidence>
<dbReference type="Proteomes" id="UP000031512">
    <property type="component" value="Unassembled WGS sequence"/>
</dbReference>
<dbReference type="KEGG" id="beq:BEWA_043660"/>
<dbReference type="InterPro" id="IPR001164">
    <property type="entry name" value="ArfGAP_dom"/>
</dbReference>
<dbReference type="OrthoDB" id="10266696at2759"/>
<evidence type="ECO:0000313" key="8">
    <source>
        <dbReference type="Proteomes" id="UP000031512"/>
    </source>
</evidence>
<dbReference type="AlphaFoldDB" id="L1LGF4"/>
<dbReference type="PROSITE" id="PS50115">
    <property type="entry name" value="ARFGAP"/>
    <property type="match status" value="1"/>
</dbReference>
<proteinExistence type="predicted"/>
<dbReference type="VEuPathDB" id="PiroplasmaDB:BEWA_043660"/>
<dbReference type="SUPFAM" id="SSF57863">
    <property type="entry name" value="ArfGap/RecO-like zinc finger"/>
    <property type="match status" value="1"/>
</dbReference>
<accession>L1LGF4</accession>
<dbReference type="PANTHER" id="PTHR45686">
    <property type="entry name" value="ADP-RIBOSYLATION FACTOR GTPASE ACTIVATING PROTEIN 3, ISOFORM H-RELATED"/>
    <property type="match status" value="1"/>
</dbReference>
<dbReference type="CDD" id="cd08831">
    <property type="entry name" value="ArfGap_ArfGap2_3_like"/>
    <property type="match status" value="1"/>
</dbReference>
<keyword evidence="2" id="KW-0479">Metal-binding</keyword>
<dbReference type="InterPro" id="IPR037278">
    <property type="entry name" value="ARFGAP/RecO"/>
</dbReference>
<sequence length="388" mass="43510">MDLISSFRVDNRGFVSDESRDVFFKNQFKTQENLFCFDCNSRNPTWVSLTYSVYLCLNCSGKHRQLGTHISFVRSTDMDKFTPEQLFRLSVGGNDKALSYFKQNGIYKQPINYAGKGVAVYSKMLDKAVATNKNAGFNNIDLLSLDSIDNTHDLLDLKDSTTDGLSHVSHSKSIVSNASDGLDEIMDEISAESKKSTSDREKFGMNKNMFNFSSETFSRKSTFPTKQTAVCKSGFSTKLSNVDFDALERSLNEPFPEQTNTSGREPVFAEPLKKTEIFGAGKETFNVNTNIPDLKHLEGKSGISSDAFFGRVGNNAHSYSNFNPNKTSLSSDEYFGRPTVPVHNKQSWNTLEDQAIQNINELKDGIMNALSKGNVMVEKAKQWLNNRY</sequence>
<gene>
    <name evidence="7" type="ORF">BEWA_043660</name>
</gene>
<dbReference type="GO" id="GO:0008270">
    <property type="term" value="F:zinc ion binding"/>
    <property type="evidence" value="ECO:0007669"/>
    <property type="project" value="UniProtKB-KW"/>
</dbReference>
<keyword evidence="8" id="KW-1185">Reference proteome</keyword>
<evidence type="ECO:0000256" key="5">
    <source>
        <dbReference type="PROSITE-ProRule" id="PRU00288"/>
    </source>
</evidence>
<dbReference type="GO" id="GO:0005096">
    <property type="term" value="F:GTPase activator activity"/>
    <property type="evidence" value="ECO:0007669"/>
    <property type="project" value="UniProtKB-KW"/>
</dbReference>
<keyword evidence="1" id="KW-0343">GTPase activation</keyword>
<dbReference type="eggNOG" id="KOG0706">
    <property type="taxonomic scope" value="Eukaryota"/>
</dbReference>
<dbReference type="EMBL" id="ACOU01000002">
    <property type="protein sequence ID" value="EKX74325.1"/>
    <property type="molecule type" value="Genomic_DNA"/>
</dbReference>
<dbReference type="Gene3D" id="1.10.220.150">
    <property type="entry name" value="Arf GTPase activating protein"/>
    <property type="match status" value="1"/>
</dbReference>
<evidence type="ECO:0000256" key="2">
    <source>
        <dbReference type="ARBA" id="ARBA00022723"/>
    </source>
</evidence>
<dbReference type="PRINTS" id="PR00405">
    <property type="entry name" value="REVINTRACTNG"/>
</dbReference>
<dbReference type="RefSeq" id="XP_004833777.1">
    <property type="nucleotide sequence ID" value="XM_004833720.1"/>
</dbReference>
<protein>
    <submittedName>
        <fullName evidence="7">ADP-ribosylation factor GTPase-activating, putative</fullName>
    </submittedName>
</protein>
<name>L1LGF4_THEEQ</name>
<dbReference type="STRING" id="1537102.L1LGF4"/>
<comment type="caution">
    <text evidence="7">The sequence shown here is derived from an EMBL/GenBank/DDBJ whole genome shotgun (WGS) entry which is preliminary data.</text>
</comment>
<dbReference type="GO" id="GO:0000139">
    <property type="term" value="C:Golgi membrane"/>
    <property type="evidence" value="ECO:0007669"/>
    <property type="project" value="GOC"/>
</dbReference>
<evidence type="ECO:0000256" key="4">
    <source>
        <dbReference type="ARBA" id="ARBA00022833"/>
    </source>
</evidence>
<evidence type="ECO:0000313" key="7">
    <source>
        <dbReference type="EMBL" id="EKX74325.1"/>
    </source>
</evidence>
<organism evidence="7 8">
    <name type="scientific">Theileria equi strain WA</name>
    <dbReference type="NCBI Taxonomy" id="1537102"/>
    <lineage>
        <taxon>Eukaryota</taxon>
        <taxon>Sar</taxon>
        <taxon>Alveolata</taxon>
        <taxon>Apicomplexa</taxon>
        <taxon>Aconoidasida</taxon>
        <taxon>Piroplasmida</taxon>
        <taxon>Theileriidae</taxon>
        <taxon>Theileria</taxon>
    </lineage>
</organism>
<reference evidence="7 8" key="1">
    <citation type="journal article" date="2012" name="BMC Genomics">
        <title>Comparative genomic analysis and phylogenetic position of Theileria equi.</title>
        <authorList>
            <person name="Kappmeyer L.S."/>
            <person name="Thiagarajan M."/>
            <person name="Herndon D.R."/>
            <person name="Ramsay J.D."/>
            <person name="Caler E."/>
            <person name="Djikeng A."/>
            <person name="Gillespie J.J."/>
            <person name="Lau A.O."/>
            <person name="Roalson E.H."/>
            <person name="Silva J.C."/>
            <person name="Silva M.G."/>
            <person name="Suarez C.E."/>
            <person name="Ueti M.W."/>
            <person name="Nene V.M."/>
            <person name="Mealey R.H."/>
            <person name="Knowles D.P."/>
            <person name="Brayton K.A."/>
        </authorList>
    </citation>
    <scope>NUCLEOTIDE SEQUENCE [LARGE SCALE GENOMIC DNA]</scope>
    <source>
        <strain evidence="7 8">WA</strain>
    </source>
</reference>
<dbReference type="GO" id="GO:0048205">
    <property type="term" value="P:COPI coating of Golgi vesicle"/>
    <property type="evidence" value="ECO:0007669"/>
    <property type="project" value="TreeGrafter"/>
</dbReference>
<evidence type="ECO:0000259" key="6">
    <source>
        <dbReference type="PROSITE" id="PS50115"/>
    </source>
</evidence>
<dbReference type="InterPro" id="IPR038508">
    <property type="entry name" value="ArfGAP_dom_sf"/>
</dbReference>